<evidence type="ECO:0000256" key="4">
    <source>
        <dbReference type="ARBA" id="ARBA00022801"/>
    </source>
</evidence>
<keyword evidence="1" id="KW-0540">Nuclease</keyword>
<dbReference type="InterPro" id="IPR006166">
    <property type="entry name" value="ERCC4_domain"/>
</dbReference>
<keyword evidence="4" id="KW-0378">Hydrolase</keyword>
<evidence type="ECO:0000259" key="7">
    <source>
        <dbReference type="SMART" id="SM00278"/>
    </source>
</evidence>
<sequence>MIVTIDDRERRSPVIPELARLGVRFEFRRLDVADYDVAGIYGIERKSAGDFLNSILDKRLFEQARYLKQTYEVPLIVIEGDLSAETSYREVSLNQAYGAVLALVENGVSVVNTGNPRETALLIYITSRRAEKKSGNYVPPVKKRVQKLNASIPIVQLNLIATLPGVSYELAERILTEFKTPRRFFTATAAELRKVSGLGPKKIQRILAVLDTIYVSAKSLSGDKKIFSSNSDMTGGYHERGDEGGSP</sequence>
<dbReference type="CDD" id="cd20075">
    <property type="entry name" value="XPF_nuclease_XPF_arch"/>
    <property type="match status" value="1"/>
</dbReference>
<evidence type="ECO:0008006" key="11">
    <source>
        <dbReference type="Google" id="ProtNLM"/>
    </source>
</evidence>
<dbReference type="InterPro" id="IPR003583">
    <property type="entry name" value="Hlx-hairpin-Hlx_DNA-bd_motif"/>
</dbReference>
<dbReference type="InParanoid" id="A0A7L9FKE2"/>
<keyword evidence="3" id="KW-0227">DNA damage</keyword>
<dbReference type="PANTHER" id="PTHR10150">
    <property type="entry name" value="DNA REPAIR ENDONUCLEASE XPF"/>
    <property type="match status" value="1"/>
</dbReference>
<keyword evidence="10" id="KW-1185">Reference proteome</keyword>
<dbReference type="AlphaFoldDB" id="A0A7L9FKE2"/>
<dbReference type="GO" id="GO:1901255">
    <property type="term" value="P:nucleotide-excision repair involved in interstrand cross-link repair"/>
    <property type="evidence" value="ECO:0007669"/>
    <property type="project" value="TreeGrafter"/>
</dbReference>
<evidence type="ECO:0000313" key="9">
    <source>
        <dbReference type="EMBL" id="QOJ79483.1"/>
    </source>
</evidence>
<organism evidence="9 10">
    <name type="scientific">Infirmifilum lucidum</name>
    <dbReference type="NCBI Taxonomy" id="2776706"/>
    <lineage>
        <taxon>Archaea</taxon>
        <taxon>Thermoproteota</taxon>
        <taxon>Thermoprotei</taxon>
        <taxon>Thermofilales</taxon>
        <taxon>Thermofilaceae</taxon>
        <taxon>Infirmifilum</taxon>
    </lineage>
</organism>
<dbReference type="SMART" id="SM00891">
    <property type="entry name" value="ERCC4"/>
    <property type="match status" value="1"/>
</dbReference>
<evidence type="ECO:0000256" key="2">
    <source>
        <dbReference type="ARBA" id="ARBA00022759"/>
    </source>
</evidence>
<gene>
    <name evidence="9" type="ORF">IG193_03205</name>
</gene>
<feature type="domain" description="Helix-hairpin-helix DNA-binding motif class 1" evidence="7">
    <location>
        <begin position="190"/>
        <end position="209"/>
    </location>
</feature>
<dbReference type="Pfam" id="PF02732">
    <property type="entry name" value="ERCC4"/>
    <property type="match status" value="1"/>
</dbReference>
<accession>A0A7L9FKE2</accession>
<dbReference type="GeneID" id="59148871"/>
<evidence type="ECO:0000256" key="1">
    <source>
        <dbReference type="ARBA" id="ARBA00022722"/>
    </source>
</evidence>
<keyword evidence="5" id="KW-0238">DNA-binding</keyword>
<evidence type="ECO:0000256" key="3">
    <source>
        <dbReference type="ARBA" id="ARBA00022763"/>
    </source>
</evidence>
<proteinExistence type="predicted"/>
<evidence type="ECO:0000256" key="6">
    <source>
        <dbReference type="ARBA" id="ARBA00023204"/>
    </source>
</evidence>
<evidence type="ECO:0000256" key="5">
    <source>
        <dbReference type="ARBA" id="ARBA00023125"/>
    </source>
</evidence>
<dbReference type="EMBL" id="CP062310">
    <property type="protein sequence ID" value="QOJ79483.1"/>
    <property type="molecule type" value="Genomic_DNA"/>
</dbReference>
<evidence type="ECO:0000313" key="10">
    <source>
        <dbReference type="Proteomes" id="UP000594121"/>
    </source>
</evidence>
<dbReference type="Gene3D" id="3.40.50.10130">
    <property type="match status" value="1"/>
</dbReference>
<reference evidence="9 10" key="1">
    <citation type="submission" date="2020-10" db="EMBL/GenBank/DDBJ databases">
        <title>Thermofilum lucidum 3507LT sp. nov. a novel member of Thermofilaceae family isolated from Chile hot spring, and proposal of description order Thermofilales.</title>
        <authorList>
            <person name="Zayulina K.S."/>
            <person name="Elcheninov A.G."/>
            <person name="Toshchakov S.V."/>
            <person name="Kublanov I.V."/>
        </authorList>
    </citation>
    <scope>NUCLEOTIDE SEQUENCE [LARGE SCALE GENOMIC DNA]</scope>
    <source>
        <strain evidence="9 10">3507LT</strain>
    </source>
</reference>
<dbReference type="InterPro" id="IPR011335">
    <property type="entry name" value="Restrct_endonuc-II-like"/>
</dbReference>
<dbReference type="SUPFAM" id="SSF47781">
    <property type="entry name" value="RuvA domain 2-like"/>
    <property type="match status" value="1"/>
</dbReference>
<dbReference type="KEGG" id="thel:IG193_03205"/>
<feature type="domain" description="Helix-hairpin-helix DNA-binding motif class 1" evidence="7">
    <location>
        <begin position="158"/>
        <end position="177"/>
    </location>
</feature>
<keyword evidence="2" id="KW-0255">Endonuclease</keyword>
<dbReference type="GO" id="GO:0000014">
    <property type="term" value="F:single-stranded DNA endodeoxyribonuclease activity"/>
    <property type="evidence" value="ECO:0007669"/>
    <property type="project" value="TreeGrafter"/>
</dbReference>
<evidence type="ECO:0000259" key="8">
    <source>
        <dbReference type="SMART" id="SM00891"/>
    </source>
</evidence>
<dbReference type="Proteomes" id="UP000594121">
    <property type="component" value="Chromosome"/>
</dbReference>
<feature type="domain" description="ERCC4" evidence="8">
    <location>
        <begin position="2"/>
        <end position="82"/>
    </location>
</feature>
<name>A0A7L9FKE2_9CREN</name>
<dbReference type="GO" id="GO:0003684">
    <property type="term" value="F:damaged DNA binding"/>
    <property type="evidence" value="ECO:0007669"/>
    <property type="project" value="TreeGrafter"/>
</dbReference>
<keyword evidence="6" id="KW-0234">DNA repair</keyword>
<dbReference type="Pfam" id="PF14520">
    <property type="entry name" value="HHH_5"/>
    <property type="match status" value="1"/>
</dbReference>
<dbReference type="SUPFAM" id="SSF52980">
    <property type="entry name" value="Restriction endonuclease-like"/>
    <property type="match status" value="1"/>
</dbReference>
<protein>
    <recommendedName>
        <fullName evidence="11">ERCC4 domain-containing protein</fullName>
    </recommendedName>
</protein>
<dbReference type="Gene3D" id="1.10.150.20">
    <property type="entry name" value="5' to 3' exonuclease, C-terminal subdomain"/>
    <property type="match status" value="1"/>
</dbReference>
<dbReference type="GO" id="GO:0000724">
    <property type="term" value="P:double-strand break repair via homologous recombination"/>
    <property type="evidence" value="ECO:0007669"/>
    <property type="project" value="TreeGrafter"/>
</dbReference>
<dbReference type="InterPro" id="IPR010994">
    <property type="entry name" value="RuvA_2-like"/>
</dbReference>
<dbReference type="GO" id="GO:0003697">
    <property type="term" value="F:single-stranded DNA binding"/>
    <property type="evidence" value="ECO:0007669"/>
    <property type="project" value="TreeGrafter"/>
</dbReference>
<dbReference type="PANTHER" id="PTHR10150:SF0">
    <property type="entry name" value="DNA REPAIR ENDONUCLEASE XPF"/>
    <property type="match status" value="1"/>
</dbReference>
<dbReference type="SMART" id="SM00278">
    <property type="entry name" value="HhH1"/>
    <property type="match status" value="2"/>
</dbReference>
<dbReference type="RefSeq" id="WP_192819455.1">
    <property type="nucleotide sequence ID" value="NZ_CP062310.1"/>
</dbReference>